<gene>
    <name evidence="2" type="ORF">H0I76_17850</name>
</gene>
<proteinExistence type="predicted"/>
<evidence type="ECO:0000313" key="3">
    <source>
        <dbReference type="Proteomes" id="UP000655420"/>
    </source>
</evidence>
<dbReference type="Proteomes" id="UP000655420">
    <property type="component" value="Unassembled WGS sequence"/>
</dbReference>
<dbReference type="AlphaFoldDB" id="A0A8J7MA46"/>
<evidence type="ECO:0000256" key="1">
    <source>
        <dbReference type="SAM" id="SignalP"/>
    </source>
</evidence>
<keyword evidence="3" id="KW-1185">Reference proteome</keyword>
<reference evidence="2" key="1">
    <citation type="submission" date="2020-12" db="EMBL/GenBank/DDBJ databases">
        <title>Bacterial taxonomy.</title>
        <authorList>
            <person name="Pan X."/>
        </authorList>
    </citation>
    <scope>NUCLEOTIDE SEQUENCE</scope>
    <source>
        <strain evidence="2">M0105</strain>
    </source>
</reference>
<evidence type="ECO:0000313" key="2">
    <source>
        <dbReference type="EMBL" id="MBK0401065.1"/>
    </source>
</evidence>
<dbReference type="EMBL" id="JAEHHL010000013">
    <property type="protein sequence ID" value="MBK0401065.1"/>
    <property type="molecule type" value="Genomic_DNA"/>
</dbReference>
<dbReference type="RefSeq" id="WP_200613119.1">
    <property type="nucleotide sequence ID" value="NZ_JAEHHL010000013.1"/>
</dbReference>
<protein>
    <submittedName>
        <fullName evidence="2">Uncharacterized protein</fullName>
    </submittedName>
</protein>
<accession>A0A8J7MA46</accession>
<sequence>MNLRLLLIMTLAALPSLAAAGQADVVGATAVRSGASWRFDVTVAHADEGWDHYADAWRVVGPDGTVYDTRELAHPHVNEQPFTRSLSGVVIPAGVSRVSVEARDSVHGWGGATVEVDLAP</sequence>
<feature type="chain" id="PRO_5035166171" evidence="1">
    <location>
        <begin position="21"/>
        <end position="120"/>
    </location>
</feature>
<keyword evidence="1" id="KW-0732">Signal</keyword>
<organism evidence="2 3">
    <name type="scientific">Thermohalobaculum xanthum</name>
    <dbReference type="NCBI Taxonomy" id="2753746"/>
    <lineage>
        <taxon>Bacteria</taxon>
        <taxon>Pseudomonadati</taxon>
        <taxon>Pseudomonadota</taxon>
        <taxon>Alphaproteobacteria</taxon>
        <taxon>Rhodobacterales</taxon>
        <taxon>Paracoccaceae</taxon>
        <taxon>Thermohalobaculum</taxon>
    </lineage>
</organism>
<comment type="caution">
    <text evidence="2">The sequence shown here is derived from an EMBL/GenBank/DDBJ whole genome shotgun (WGS) entry which is preliminary data.</text>
</comment>
<feature type="signal peptide" evidence="1">
    <location>
        <begin position="1"/>
        <end position="20"/>
    </location>
</feature>
<name>A0A8J7MA46_9RHOB</name>